<dbReference type="InterPro" id="IPR029787">
    <property type="entry name" value="Nucleotide_cyclase"/>
</dbReference>
<organism evidence="4 5">
    <name type="scientific">Mycolicibacterium vaccae ATCC 25954</name>
    <dbReference type="NCBI Taxonomy" id="1194972"/>
    <lineage>
        <taxon>Bacteria</taxon>
        <taxon>Bacillati</taxon>
        <taxon>Actinomycetota</taxon>
        <taxon>Actinomycetes</taxon>
        <taxon>Mycobacteriales</taxon>
        <taxon>Mycobacteriaceae</taxon>
        <taxon>Mycolicibacterium</taxon>
    </lineage>
</organism>
<feature type="domain" description="Guanylate cyclase" evidence="3">
    <location>
        <begin position="1"/>
        <end position="130"/>
    </location>
</feature>
<dbReference type="InterPro" id="IPR041664">
    <property type="entry name" value="AAA_16"/>
</dbReference>
<protein>
    <submittedName>
        <fullName evidence="4">Adenylyl cyclase class-3/4/guanylyl cyclase</fullName>
    </submittedName>
</protein>
<reference evidence="4 5" key="1">
    <citation type="journal article" date="2012" name="J. Bacteriol.">
        <title>Complete Genome Sequence of Mycobacterium vaccae Type Strain ATCC 25954.</title>
        <authorList>
            <person name="Ho Y.S."/>
            <person name="Adroub S.A."/>
            <person name="Abadi M."/>
            <person name="Al Alwan B."/>
            <person name="Alkhateeb R."/>
            <person name="Gao G."/>
            <person name="Ragab A."/>
            <person name="Ali S."/>
            <person name="van Soolingen D."/>
            <person name="Bitter W."/>
            <person name="Pain A."/>
            <person name="Abdallah A.M."/>
        </authorList>
    </citation>
    <scope>NUCLEOTIDE SEQUENCE [LARGE SCALE GENOMIC DNA]</scope>
    <source>
        <strain evidence="4 5">ATCC 25954</strain>
    </source>
</reference>
<dbReference type="Gene3D" id="3.30.70.1230">
    <property type="entry name" value="Nucleotide cyclase"/>
    <property type="match status" value="1"/>
</dbReference>
<dbReference type="GO" id="GO:0005524">
    <property type="term" value="F:ATP binding"/>
    <property type="evidence" value="ECO:0007669"/>
    <property type="project" value="UniProtKB-KW"/>
</dbReference>
<dbReference type="SUPFAM" id="SSF55073">
    <property type="entry name" value="Nucleotide cyclase"/>
    <property type="match status" value="1"/>
</dbReference>
<sequence length="1012" mass="106906">MFADVVRSMDIARTVGPERLGEIMAELVDRATDVVELHGGVVSQFTGDGVMAVFGAPFALENHALLACRAALGVCEQAREVAVGVRARDGVALHLRVGLNSGQVIAGEIGTRALGYTAIGEHVGLAQRMESVAPPDGVMLSESTAAQVEHAAVLGPPQAVPVKGQPHPVPVRRLLAVPDDPLTPRTHGEPALVGRAEVLASIAALLDRAVSGEGGAVRVAGPAGIGKTRVRREVTRMAVDRFVEVHTTQCESHTRGISGGAVANLLRSVFTVTGRDNATARSQVRKALAGAAEHDLLLLDDLLGIADATPVLSGISPEARQRRVAALVRRCLFDRATPTLYVIEDAHWIDAASESLFAGMAEAPATSASLQLITHRPEYSGALADLRGVVSIVLPPLAEGDTTALLSELLGTDPSLQALTHQIVETSSGNPFFVTEIVRDLAERGVLRGARGRYRCARPLADIPVPPTLQATVAARIDRLGSAAKSVLYAGAVIGMHFDTGLLEALVDESVPVATSLTELCDADFVEPAAELPAAGFAFCHPVVRTVAYESQLRATRTELHRRAAAKLAGEDPGKAHPNAALIAAHLHTAGDLRQAFDWHMRAGAWLNSRDRSAARASWQRARHAAAHLPEGDPERVSRLITALTKLCAEIWKTGGDLDETGFDELRILCTGSGDHRSLAIGTAGMILALAGQHRHHEANPLIADLTSLLGSIDDPALTPALLLALGYAKSEVGELREALHLAERASALATDPGVRSDVLFSRPAVAAIRMRGLYRLCLGMHGWRSDADTAIRMARGLDPMNHIISVVYKYILAVPVGARRVDDTALRETAEALEMAEQAGDGYTLTLARIVRGIALIHAGDPGQEAIELLSAAENFATSRRFTMNAASLVTPTLARHRARAGDLDSAIDLARTAITAMTDSGEMLSVGVATTVLAESLLRRGTSLDRDAALAAVERLAAIPTDDGFVFNRLATLRLRAAVAEYDGDTAAFSALRRQHAAACTAAGFDPPAD</sequence>
<dbReference type="GO" id="GO:0005737">
    <property type="term" value="C:cytoplasm"/>
    <property type="evidence" value="ECO:0007669"/>
    <property type="project" value="TreeGrafter"/>
</dbReference>
<dbReference type="PROSITE" id="PS50125">
    <property type="entry name" value="GUANYLATE_CYCLASE_2"/>
    <property type="match status" value="1"/>
</dbReference>
<dbReference type="HOGENOM" id="CLU_004435_0_0_11"/>
<dbReference type="eggNOG" id="COG3899">
    <property type="taxonomic scope" value="Bacteria"/>
</dbReference>
<dbReference type="GO" id="GO:0035556">
    <property type="term" value="P:intracellular signal transduction"/>
    <property type="evidence" value="ECO:0007669"/>
    <property type="project" value="InterPro"/>
</dbReference>
<evidence type="ECO:0000313" key="4">
    <source>
        <dbReference type="EMBL" id="EJZ10231.1"/>
    </source>
</evidence>
<dbReference type="GO" id="GO:0009190">
    <property type="term" value="P:cyclic nucleotide biosynthetic process"/>
    <property type="evidence" value="ECO:0007669"/>
    <property type="project" value="InterPro"/>
</dbReference>
<dbReference type="Gene3D" id="3.40.50.300">
    <property type="entry name" value="P-loop containing nucleotide triphosphate hydrolases"/>
    <property type="match status" value="1"/>
</dbReference>
<accession>K0UTV7</accession>
<evidence type="ECO:0000259" key="3">
    <source>
        <dbReference type="PROSITE" id="PS50125"/>
    </source>
</evidence>
<dbReference type="CDD" id="cd07302">
    <property type="entry name" value="CHD"/>
    <property type="match status" value="1"/>
</dbReference>
<dbReference type="GO" id="GO:0004016">
    <property type="term" value="F:adenylate cyclase activity"/>
    <property type="evidence" value="ECO:0007669"/>
    <property type="project" value="TreeGrafter"/>
</dbReference>
<proteinExistence type="predicted"/>
<dbReference type="EMBL" id="ALQA01000016">
    <property type="protein sequence ID" value="EJZ10231.1"/>
    <property type="molecule type" value="Genomic_DNA"/>
</dbReference>
<evidence type="ECO:0000313" key="5">
    <source>
        <dbReference type="Proteomes" id="UP000006072"/>
    </source>
</evidence>
<dbReference type="Pfam" id="PF13191">
    <property type="entry name" value="AAA_16"/>
    <property type="match status" value="1"/>
</dbReference>
<dbReference type="InterPro" id="IPR001054">
    <property type="entry name" value="A/G_cyclase"/>
</dbReference>
<gene>
    <name evidence="4" type="ORF">MVAC_10016</name>
</gene>
<dbReference type="Pfam" id="PF00211">
    <property type="entry name" value="Guanylate_cyc"/>
    <property type="match status" value="1"/>
</dbReference>
<dbReference type="SUPFAM" id="SSF52540">
    <property type="entry name" value="P-loop containing nucleoside triphosphate hydrolases"/>
    <property type="match status" value="1"/>
</dbReference>
<dbReference type="InterPro" id="IPR027417">
    <property type="entry name" value="P-loop_NTPase"/>
</dbReference>
<keyword evidence="2" id="KW-0067">ATP-binding</keyword>
<dbReference type="eggNOG" id="COG2114">
    <property type="taxonomic scope" value="Bacteria"/>
</dbReference>
<dbReference type="SMART" id="SM00044">
    <property type="entry name" value="CYCc"/>
    <property type="match status" value="1"/>
</dbReference>
<evidence type="ECO:0000256" key="2">
    <source>
        <dbReference type="ARBA" id="ARBA00022840"/>
    </source>
</evidence>
<dbReference type="InterPro" id="IPR011990">
    <property type="entry name" value="TPR-like_helical_dom_sf"/>
</dbReference>
<dbReference type="PATRIC" id="fig|1194972.3.peg.2009"/>
<comment type="caution">
    <text evidence="4">The sequence shown here is derived from an EMBL/GenBank/DDBJ whole genome shotgun (WGS) entry which is preliminary data.</text>
</comment>
<dbReference type="PANTHER" id="PTHR16305:SF28">
    <property type="entry name" value="GUANYLATE CYCLASE DOMAIN-CONTAINING PROTEIN"/>
    <property type="match status" value="1"/>
</dbReference>
<dbReference type="PANTHER" id="PTHR16305">
    <property type="entry name" value="TESTICULAR SOLUBLE ADENYLYL CYCLASE"/>
    <property type="match status" value="1"/>
</dbReference>
<keyword evidence="1" id="KW-0547">Nucleotide-binding</keyword>
<dbReference type="AlphaFoldDB" id="K0UTV7"/>
<dbReference type="Proteomes" id="UP000006072">
    <property type="component" value="Unassembled WGS sequence"/>
</dbReference>
<dbReference type="Gene3D" id="1.25.40.10">
    <property type="entry name" value="Tetratricopeptide repeat domain"/>
    <property type="match status" value="1"/>
</dbReference>
<evidence type="ECO:0000256" key="1">
    <source>
        <dbReference type="ARBA" id="ARBA00022741"/>
    </source>
</evidence>
<keyword evidence="5" id="KW-1185">Reference proteome</keyword>
<name>K0UTV7_MYCVA</name>